<reference evidence="2 3" key="1">
    <citation type="submission" date="2016-11" db="EMBL/GenBank/DDBJ databases">
        <authorList>
            <person name="Jaros S."/>
            <person name="Januszkiewicz K."/>
            <person name="Wedrychowicz H."/>
        </authorList>
    </citation>
    <scope>NUCLEOTIDE SEQUENCE [LARGE SCALE GENOMIC DNA]</scope>
    <source>
        <strain evidence="2 3">DSM 44666</strain>
    </source>
</reference>
<feature type="transmembrane region" description="Helical" evidence="1">
    <location>
        <begin position="40"/>
        <end position="61"/>
    </location>
</feature>
<dbReference type="AlphaFoldDB" id="A0A1M4YAU5"/>
<protein>
    <submittedName>
        <fullName evidence="2">Low temperature requirement protein LtrA</fullName>
    </submittedName>
</protein>
<feature type="transmembrane region" description="Helical" evidence="1">
    <location>
        <begin position="156"/>
        <end position="173"/>
    </location>
</feature>
<name>A0A1M4YAU5_9BACL</name>
<dbReference type="Pfam" id="PF06772">
    <property type="entry name" value="LtrA"/>
    <property type="match status" value="1"/>
</dbReference>
<dbReference type="PANTHER" id="PTHR36840:SF1">
    <property type="entry name" value="BLL5714 PROTEIN"/>
    <property type="match status" value="1"/>
</dbReference>
<keyword evidence="1" id="KW-1133">Transmembrane helix</keyword>
<dbReference type="PANTHER" id="PTHR36840">
    <property type="entry name" value="BLL5714 PROTEIN"/>
    <property type="match status" value="1"/>
</dbReference>
<feature type="transmembrane region" description="Helical" evidence="1">
    <location>
        <begin position="217"/>
        <end position="235"/>
    </location>
</feature>
<evidence type="ECO:0000256" key="1">
    <source>
        <dbReference type="SAM" id="Phobius"/>
    </source>
</evidence>
<dbReference type="InterPro" id="IPR010640">
    <property type="entry name" value="Low_temperature_requirement_A"/>
</dbReference>
<dbReference type="Proteomes" id="UP000184476">
    <property type="component" value="Unassembled WGS sequence"/>
</dbReference>
<feature type="transmembrane region" description="Helical" evidence="1">
    <location>
        <begin position="256"/>
        <end position="280"/>
    </location>
</feature>
<keyword evidence="1" id="KW-0472">Membrane</keyword>
<feature type="transmembrane region" description="Helical" evidence="1">
    <location>
        <begin position="193"/>
        <end position="211"/>
    </location>
</feature>
<dbReference type="RefSeq" id="WP_073154958.1">
    <property type="nucleotide sequence ID" value="NZ_FQVL01000006.1"/>
</dbReference>
<evidence type="ECO:0000313" key="3">
    <source>
        <dbReference type="Proteomes" id="UP000184476"/>
    </source>
</evidence>
<feature type="transmembrane region" description="Helical" evidence="1">
    <location>
        <begin position="97"/>
        <end position="118"/>
    </location>
</feature>
<feature type="transmembrane region" description="Helical" evidence="1">
    <location>
        <begin position="73"/>
        <end position="91"/>
    </location>
</feature>
<feature type="transmembrane region" description="Helical" evidence="1">
    <location>
        <begin position="7"/>
        <end position="28"/>
    </location>
</feature>
<accession>A0A1M4YAU5</accession>
<sequence>MAKKVTWLELFFDLIFVAAIAKATHVLLKVNNEVIPFEYLLKFVLMFVPIWWAWVGQSLFMNRFGVDTAKQRLFMIIQMFFVLLMTASLHVDFDKYYLTFLIGYVGIRFLTSLQYFWIRHWEKGVRKQAATYLGYGFLIGIFISLCSLFFDSWMRYLILYAGIFIDVLIPVIGRKYLKKVPAHIEHLLERFGLFTIILFGESIVSLIVVLNLENPNWRTIAFAFVSYVIVIIMWWQYYDNLEEKLDKKLASTGQSIIYGHLFICLSLSVIAALIQLSSLYKLDYRFLLVLTFSTVFLYVISTTWVFHKYRLEKHRIQFPHLALLIGLLTVLFIFNFILVVPPILMFVQLSIFFLVFKKVT</sequence>
<organism evidence="2 3">
    <name type="scientific">Seinonella peptonophila</name>
    <dbReference type="NCBI Taxonomy" id="112248"/>
    <lineage>
        <taxon>Bacteria</taxon>
        <taxon>Bacillati</taxon>
        <taxon>Bacillota</taxon>
        <taxon>Bacilli</taxon>
        <taxon>Bacillales</taxon>
        <taxon>Thermoactinomycetaceae</taxon>
        <taxon>Seinonella</taxon>
    </lineage>
</organism>
<proteinExistence type="predicted"/>
<feature type="transmembrane region" description="Helical" evidence="1">
    <location>
        <begin position="286"/>
        <end position="306"/>
    </location>
</feature>
<gene>
    <name evidence="2" type="ORF">SAMN05444392_106128</name>
</gene>
<feature type="transmembrane region" description="Helical" evidence="1">
    <location>
        <begin position="130"/>
        <end position="150"/>
    </location>
</feature>
<dbReference type="EMBL" id="FQVL01000006">
    <property type="protein sequence ID" value="SHF02602.1"/>
    <property type="molecule type" value="Genomic_DNA"/>
</dbReference>
<evidence type="ECO:0000313" key="2">
    <source>
        <dbReference type="EMBL" id="SHF02602.1"/>
    </source>
</evidence>
<feature type="transmembrane region" description="Helical" evidence="1">
    <location>
        <begin position="343"/>
        <end position="359"/>
    </location>
</feature>
<keyword evidence="3" id="KW-1185">Reference proteome</keyword>
<dbReference type="OrthoDB" id="9798526at2"/>
<keyword evidence="1" id="KW-0812">Transmembrane</keyword>